<feature type="chain" id="PRO_5022967815" evidence="2">
    <location>
        <begin position="30"/>
        <end position="215"/>
    </location>
</feature>
<gene>
    <name evidence="3" type="ORF">STAS_30301</name>
</gene>
<sequence>MNMFSRCPISKGKLLILILIISFVLNSQAKGGSGGGSRGGGSFGRGSGGSGSRGRGSGGRGGRSTPFIIPAGHHKNDSSTMNKLGVTLNTFILSLGDNIHAARAVEVAVAVAAAAPRRHWRWLRTSRKERVNQLFFYMAIPFSVQSPLSRILPVGLLNLSTCHLSPEQPSPSTGPGVLSHDVLVGKLGVIDRLAVVTRSEVTALTNEIGDYTMEG</sequence>
<protein>
    <submittedName>
        <fullName evidence="3">Global transcription factor group B1</fullName>
    </submittedName>
</protein>
<dbReference type="AlphaFoldDB" id="A0A5A7R580"/>
<feature type="region of interest" description="Disordered" evidence="1">
    <location>
        <begin position="32"/>
        <end position="74"/>
    </location>
</feature>
<name>A0A5A7R580_STRAF</name>
<keyword evidence="4" id="KW-1185">Reference proteome</keyword>
<comment type="caution">
    <text evidence="3">The sequence shown here is derived from an EMBL/GenBank/DDBJ whole genome shotgun (WGS) entry which is preliminary data.</text>
</comment>
<evidence type="ECO:0000256" key="1">
    <source>
        <dbReference type="SAM" id="MobiDB-lite"/>
    </source>
</evidence>
<evidence type="ECO:0000313" key="4">
    <source>
        <dbReference type="Proteomes" id="UP000325081"/>
    </source>
</evidence>
<proteinExistence type="predicted"/>
<reference evidence="4" key="1">
    <citation type="journal article" date="2019" name="Curr. Biol.">
        <title>Genome Sequence of Striga asiatica Provides Insight into the Evolution of Plant Parasitism.</title>
        <authorList>
            <person name="Yoshida S."/>
            <person name="Kim S."/>
            <person name="Wafula E.K."/>
            <person name="Tanskanen J."/>
            <person name="Kim Y.M."/>
            <person name="Honaas L."/>
            <person name="Yang Z."/>
            <person name="Spallek T."/>
            <person name="Conn C.E."/>
            <person name="Ichihashi Y."/>
            <person name="Cheong K."/>
            <person name="Cui S."/>
            <person name="Der J.P."/>
            <person name="Gundlach H."/>
            <person name="Jiao Y."/>
            <person name="Hori C."/>
            <person name="Ishida J.K."/>
            <person name="Kasahara H."/>
            <person name="Kiba T."/>
            <person name="Kim M.S."/>
            <person name="Koo N."/>
            <person name="Laohavisit A."/>
            <person name="Lee Y.H."/>
            <person name="Lumba S."/>
            <person name="McCourt P."/>
            <person name="Mortimer J.C."/>
            <person name="Mutuku J.M."/>
            <person name="Nomura T."/>
            <person name="Sasaki-Sekimoto Y."/>
            <person name="Seto Y."/>
            <person name="Wang Y."/>
            <person name="Wakatake T."/>
            <person name="Sakakibara H."/>
            <person name="Demura T."/>
            <person name="Yamaguchi S."/>
            <person name="Yoneyama K."/>
            <person name="Manabe R.I."/>
            <person name="Nelson D.C."/>
            <person name="Schulman A.H."/>
            <person name="Timko M.P."/>
            <person name="dePamphilis C.W."/>
            <person name="Choi D."/>
            <person name="Shirasu K."/>
        </authorList>
    </citation>
    <scope>NUCLEOTIDE SEQUENCE [LARGE SCALE GENOMIC DNA]</scope>
    <source>
        <strain evidence="4">cv. UVA1</strain>
    </source>
</reference>
<organism evidence="3 4">
    <name type="scientific">Striga asiatica</name>
    <name type="common">Asiatic witchweed</name>
    <name type="synonym">Buchnera asiatica</name>
    <dbReference type="NCBI Taxonomy" id="4170"/>
    <lineage>
        <taxon>Eukaryota</taxon>
        <taxon>Viridiplantae</taxon>
        <taxon>Streptophyta</taxon>
        <taxon>Embryophyta</taxon>
        <taxon>Tracheophyta</taxon>
        <taxon>Spermatophyta</taxon>
        <taxon>Magnoliopsida</taxon>
        <taxon>eudicotyledons</taxon>
        <taxon>Gunneridae</taxon>
        <taxon>Pentapetalae</taxon>
        <taxon>asterids</taxon>
        <taxon>lamiids</taxon>
        <taxon>Lamiales</taxon>
        <taxon>Orobanchaceae</taxon>
        <taxon>Buchnereae</taxon>
        <taxon>Striga</taxon>
    </lineage>
</organism>
<feature type="compositionally biased region" description="Gly residues" evidence="1">
    <location>
        <begin position="32"/>
        <end position="62"/>
    </location>
</feature>
<evidence type="ECO:0000256" key="2">
    <source>
        <dbReference type="SAM" id="SignalP"/>
    </source>
</evidence>
<feature type="signal peptide" evidence="2">
    <location>
        <begin position="1"/>
        <end position="29"/>
    </location>
</feature>
<evidence type="ECO:0000313" key="3">
    <source>
        <dbReference type="EMBL" id="GER52825.1"/>
    </source>
</evidence>
<dbReference type="EMBL" id="BKCP01010514">
    <property type="protein sequence ID" value="GER52825.1"/>
    <property type="molecule type" value="Genomic_DNA"/>
</dbReference>
<keyword evidence="2" id="KW-0732">Signal</keyword>
<accession>A0A5A7R580</accession>
<dbReference type="Proteomes" id="UP000325081">
    <property type="component" value="Unassembled WGS sequence"/>
</dbReference>